<dbReference type="Proteomes" id="UP000245921">
    <property type="component" value="Unassembled WGS sequence"/>
</dbReference>
<dbReference type="InterPro" id="IPR029058">
    <property type="entry name" value="AB_hydrolase_fold"/>
</dbReference>
<feature type="domain" description="Serine aminopeptidase S33" evidence="1">
    <location>
        <begin position="17"/>
        <end position="227"/>
    </location>
</feature>
<dbReference type="SUPFAM" id="SSF53474">
    <property type="entry name" value="alpha/beta-Hydrolases"/>
    <property type="match status" value="1"/>
</dbReference>
<dbReference type="InterPro" id="IPR000073">
    <property type="entry name" value="AB_hydrolase_1"/>
</dbReference>
<dbReference type="Pfam" id="PF12146">
    <property type="entry name" value="Hydrolase_4"/>
    <property type="match status" value="1"/>
</dbReference>
<evidence type="ECO:0000313" key="2">
    <source>
        <dbReference type="EMBL" id="PWJ90634.1"/>
    </source>
</evidence>
<dbReference type="InterPro" id="IPR022742">
    <property type="entry name" value="Hydrolase_4"/>
</dbReference>
<dbReference type="RefSeq" id="WP_109605211.1">
    <property type="nucleotide sequence ID" value="NZ_QGGI01000012.1"/>
</dbReference>
<dbReference type="AlphaFoldDB" id="A0AA45C676"/>
<reference evidence="2 3" key="1">
    <citation type="submission" date="2018-05" db="EMBL/GenBank/DDBJ databases">
        <title>Genomic Encyclopedia of Type Strains, Phase IV (KMG-IV): sequencing the most valuable type-strain genomes for metagenomic binning, comparative biology and taxonomic classification.</title>
        <authorList>
            <person name="Goeker M."/>
        </authorList>
    </citation>
    <scope>NUCLEOTIDE SEQUENCE [LARGE SCALE GENOMIC DNA]</scope>
    <source>
        <strain evidence="2 3">DSM 24906</strain>
    </source>
</reference>
<evidence type="ECO:0000259" key="1">
    <source>
        <dbReference type="Pfam" id="PF12146"/>
    </source>
</evidence>
<sequence>MELYTRKMNSKIDKIGNFVIIHGLGEHSGRYAKLISLVNEKGYDVYTFDLPGHGNSKGKRGDIPDFYELYKFIEDYVPNEYILFGHSLGGCISTRFTEYTEKKPLKLILSSPALGDVKQKENLIKILSIFPKMTVKNGISPELLSTNKEAIKKYLNDPLVHDKVTIRFIKNFFVEAQKALEEIDQIKIQTRLIYGTEDYIINKKSYDLIKNENIEIIPMKKGKHELFECEYNQDEFYKKILEML</sequence>
<accession>A0AA45C676</accession>
<dbReference type="InterPro" id="IPR051044">
    <property type="entry name" value="MAG_DAG_Lipase"/>
</dbReference>
<protein>
    <submittedName>
        <fullName evidence="2">Alpha-beta hydrolase superfamily lysophospholipase</fullName>
    </submittedName>
</protein>
<dbReference type="Gene3D" id="3.40.50.1820">
    <property type="entry name" value="alpha/beta hydrolase"/>
    <property type="match status" value="1"/>
</dbReference>
<gene>
    <name evidence="2" type="ORF">C7380_112104</name>
</gene>
<dbReference type="GO" id="GO:0016787">
    <property type="term" value="F:hydrolase activity"/>
    <property type="evidence" value="ECO:0007669"/>
    <property type="project" value="UniProtKB-KW"/>
</dbReference>
<keyword evidence="2" id="KW-0378">Hydrolase</keyword>
<comment type="caution">
    <text evidence="2">The sequence shown here is derived from an EMBL/GenBank/DDBJ whole genome shotgun (WGS) entry which is preliminary data.</text>
</comment>
<dbReference type="PANTHER" id="PTHR11614">
    <property type="entry name" value="PHOSPHOLIPASE-RELATED"/>
    <property type="match status" value="1"/>
</dbReference>
<keyword evidence="3" id="KW-1185">Reference proteome</keyword>
<dbReference type="PRINTS" id="PR00111">
    <property type="entry name" value="ABHYDROLASE"/>
</dbReference>
<name>A0AA45C676_9BACT</name>
<dbReference type="EMBL" id="QGGI01000012">
    <property type="protein sequence ID" value="PWJ90634.1"/>
    <property type="molecule type" value="Genomic_DNA"/>
</dbReference>
<proteinExistence type="predicted"/>
<organism evidence="2 3">
    <name type="scientific">Oceanotoga teriensis</name>
    <dbReference type="NCBI Taxonomy" id="515440"/>
    <lineage>
        <taxon>Bacteria</taxon>
        <taxon>Thermotogati</taxon>
        <taxon>Thermotogota</taxon>
        <taxon>Thermotogae</taxon>
        <taxon>Petrotogales</taxon>
        <taxon>Petrotogaceae</taxon>
        <taxon>Oceanotoga</taxon>
    </lineage>
</organism>
<evidence type="ECO:0000313" key="3">
    <source>
        <dbReference type="Proteomes" id="UP000245921"/>
    </source>
</evidence>